<organism evidence="1 2">
    <name type="scientific">Schistosoma mansoni</name>
    <name type="common">Blood fluke</name>
    <dbReference type="NCBI Taxonomy" id="6183"/>
    <lineage>
        <taxon>Eukaryota</taxon>
        <taxon>Metazoa</taxon>
        <taxon>Spiralia</taxon>
        <taxon>Lophotrochozoa</taxon>
        <taxon>Platyhelminthes</taxon>
        <taxon>Trematoda</taxon>
        <taxon>Digenea</taxon>
        <taxon>Strigeidida</taxon>
        <taxon>Schistosomatoidea</taxon>
        <taxon>Schistosomatidae</taxon>
        <taxon>Schistosoma</taxon>
    </lineage>
</organism>
<keyword evidence="1" id="KW-1185">Reference proteome</keyword>
<proteinExistence type="predicted"/>
<reference evidence="2" key="2">
    <citation type="submission" date="2022-10" db="UniProtKB">
        <authorList>
            <consortium name="WormBaseParasite"/>
        </authorList>
    </citation>
    <scope>IDENTIFICATION</scope>
    <source>
        <strain evidence="2">Puerto Rican</strain>
    </source>
</reference>
<name>A0A913KVJ7_SCHMA</name>
<protein>
    <submittedName>
        <fullName evidence="2">Uncharacterized protein</fullName>
    </submittedName>
</protein>
<sequence>MTEENFCLLFITGVAKLKPGYDVNESCHGTTWRTYV</sequence>
<evidence type="ECO:0000313" key="2">
    <source>
        <dbReference type="WBParaSite" id="Smp_348260.1"/>
    </source>
</evidence>
<dbReference type="WBParaSite" id="Smp_348260.1">
    <property type="protein sequence ID" value="Smp_348260.1"/>
    <property type="gene ID" value="Smp_348260"/>
</dbReference>
<evidence type="ECO:0000313" key="1">
    <source>
        <dbReference type="Proteomes" id="UP000008854"/>
    </source>
</evidence>
<dbReference type="Proteomes" id="UP000008854">
    <property type="component" value="Unassembled WGS sequence"/>
</dbReference>
<dbReference type="AlphaFoldDB" id="A0A913KVJ7"/>
<accession>A0A913KVJ7</accession>
<reference evidence="1" key="1">
    <citation type="journal article" date="2012" name="PLoS Negl. Trop. Dis.">
        <title>A systematically improved high quality genome and transcriptome of the human blood fluke Schistosoma mansoni.</title>
        <authorList>
            <person name="Protasio A.V."/>
            <person name="Tsai I.J."/>
            <person name="Babbage A."/>
            <person name="Nichol S."/>
            <person name="Hunt M."/>
            <person name="Aslett M.A."/>
            <person name="De Silva N."/>
            <person name="Velarde G.S."/>
            <person name="Anderson T.J."/>
            <person name="Clark R.C."/>
            <person name="Davidson C."/>
            <person name="Dillon G.P."/>
            <person name="Holroyd N.E."/>
            <person name="LoVerde P.T."/>
            <person name="Lloyd C."/>
            <person name="McQuillan J."/>
            <person name="Oliveira G."/>
            <person name="Otto T.D."/>
            <person name="Parker-Manuel S.J."/>
            <person name="Quail M.A."/>
            <person name="Wilson R.A."/>
            <person name="Zerlotini A."/>
            <person name="Dunne D.W."/>
            <person name="Berriman M."/>
        </authorList>
    </citation>
    <scope>NUCLEOTIDE SEQUENCE [LARGE SCALE GENOMIC DNA]</scope>
    <source>
        <strain evidence="1">Puerto Rican</strain>
    </source>
</reference>